<evidence type="ECO:0000313" key="3">
    <source>
        <dbReference type="Proteomes" id="UP000555411"/>
    </source>
</evidence>
<keyword evidence="3" id="KW-1185">Reference proteome</keyword>
<dbReference type="AlphaFoldDB" id="A0A842I5U3"/>
<keyword evidence="1" id="KW-1133">Transmembrane helix</keyword>
<organism evidence="2 3">
    <name type="scientific">Paragemmobacter straminiformis</name>
    <dbReference type="NCBI Taxonomy" id="2045119"/>
    <lineage>
        <taxon>Bacteria</taxon>
        <taxon>Pseudomonadati</taxon>
        <taxon>Pseudomonadota</taxon>
        <taxon>Alphaproteobacteria</taxon>
        <taxon>Rhodobacterales</taxon>
        <taxon>Paracoccaceae</taxon>
        <taxon>Paragemmobacter</taxon>
    </lineage>
</organism>
<gene>
    <name evidence="2" type="ORF">H7F16_06745</name>
</gene>
<proteinExistence type="predicted"/>
<accession>A0A842I5U3</accession>
<dbReference type="EMBL" id="JACLQD010000002">
    <property type="protein sequence ID" value="MBC2835200.1"/>
    <property type="molecule type" value="Genomic_DNA"/>
</dbReference>
<keyword evidence="1" id="KW-0472">Membrane</keyword>
<reference evidence="2 3" key="1">
    <citation type="journal article" date="2017" name="Int. J. Syst. Evol. Microbiol.">
        <title>Gemmobacter straminiformis sp. nov., isolated from an artificial fountain.</title>
        <authorList>
            <person name="Kang J.Y."/>
            <person name="Kim M.J."/>
            <person name="Chun J."/>
            <person name="Son K.P."/>
            <person name="Jahng K.Y."/>
        </authorList>
    </citation>
    <scope>NUCLEOTIDE SEQUENCE [LARGE SCALE GENOMIC DNA]</scope>
    <source>
        <strain evidence="2 3">CAM-8</strain>
    </source>
</reference>
<sequence>MAKRRAPLFLKRKSYRRRRLRDAARLLPILGGFLVLLPILWSPSGSSGADTAWDGIYLFSVWLALVALAAALAPGLAHDAPEGDEADLLPQARGEDFR</sequence>
<comment type="caution">
    <text evidence="2">The sequence shown here is derived from an EMBL/GenBank/DDBJ whole genome shotgun (WGS) entry which is preliminary data.</text>
</comment>
<protein>
    <submittedName>
        <fullName evidence="2">Uncharacterized protein</fullName>
    </submittedName>
</protein>
<evidence type="ECO:0000256" key="1">
    <source>
        <dbReference type="SAM" id="Phobius"/>
    </source>
</evidence>
<evidence type="ECO:0000313" key="2">
    <source>
        <dbReference type="EMBL" id="MBC2835200.1"/>
    </source>
</evidence>
<feature type="transmembrane region" description="Helical" evidence="1">
    <location>
        <begin position="58"/>
        <end position="77"/>
    </location>
</feature>
<keyword evidence="1" id="KW-0812">Transmembrane</keyword>
<name>A0A842I5U3_9RHOB</name>
<dbReference type="RefSeq" id="WP_185796826.1">
    <property type="nucleotide sequence ID" value="NZ_JACLQD010000002.1"/>
</dbReference>
<dbReference type="Proteomes" id="UP000555411">
    <property type="component" value="Unassembled WGS sequence"/>
</dbReference>